<feature type="region of interest" description="Disordered" evidence="1">
    <location>
        <begin position="146"/>
        <end position="186"/>
    </location>
</feature>
<name>A0A2J8AK63_9CHLO</name>
<evidence type="ECO:0000313" key="2">
    <source>
        <dbReference type="EMBL" id="PNH12898.1"/>
    </source>
</evidence>
<comment type="caution">
    <text evidence="2">The sequence shown here is derived from an EMBL/GenBank/DDBJ whole genome shotgun (WGS) entry which is preliminary data.</text>
</comment>
<feature type="region of interest" description="Disordered" evidence="1">
    <location>
        <begin position="460"/>
        <end position="507"/>
    </location>
</feature>
<feature type="compositionally biased region" description="Low complexity" evidence="1">
    <location>
        <begin position="146"/>
        <end position="167"/>
    </location>
</feature>
<proteinExistence type="predicted"/>
<organism evidence="2 3">
    <name type="scientific">Tetrabaena socialis</name>
    <dbReference type="NCBI Taxonomy" id="47790"/>
    <lineage>
        <taxon>Eukaryota</taxon>
        <taxon>Viridiplantae</taxon>
        <taxon>Chlorophyta</taxon>
        <taxon>core chlorophytes</taxon>
        <taxon>Chlorophyceae</taxon>
        <taxon>CS clade</taxon>
        <taxon>Chlamydomonadales</taxon>
        <taxon>Tetrabaenaceae</taxon>
        <taxon>Tetrabaena</taxon>
    </lineage>
</organism>
<protein>
    <submittedName>
        <fullName evidence="2">Uncharacterized protein</fullName>
    </submittedName>
</protein>
<dbReference type="AlphaFoldDB" id="A0A2J8AK63"/>
<dbReference type="Proteomes" id="UP000236333">
    <property type="component" value="Unassembled WGS sequence"/>
</dbReference>
<evidence type="ECO:0000256" key="1">
    <source>
        <dbReference type="SAM" id="MobiDB-lite"/>
    </source>
</evidence>
<dbReference type="EMBL" id="PGGS01000002">
    <property type="protein sequence ID" value="PNH12898.1"/>
    <property type="molecule type" value="Genomic_DNA"/>
</dbReference>
<evidence type="ECO:0000313" key="3">
    <source>
        <dbReference type="Proteomes" id="UP000236333"/>
    </source>
</evidence>
<keyword evidence="3" id="KW-1185">Reference proteome</keyword>
<accession>A0A2J8AK63</accession>
<gene>
    <name evidence="2" type="ORF">TSOC_000143</name>
</gene>
<reference evidence="2 3" key="1">
    <citation type="journal article" date="2017" name="Mol. Biol. Evol.">
        <title>The 4-celled Tetrabaena socialis nuclear genome reveals the essential components for genetic control of cell number at the origin of multicellularity in the volvocine lineage.</title>
        <authorList>
            <person name="Featherston J."/>
            <person name="Arakaki Y."/>
            <person name="Hanschen E.R."/>
            <person name="Ferris P.J."/>
            <person name="Michod R.E."/>
            <person name="Olson B.J.S.C."/>
            <person name="Nozaki H."/>
            <person name="Durand P.M."/>
        </authorList>
    </citation>
    <scope>NUCLEOTIDE SEQUENCE [LARGE SCALE GENOMIC DNA]</scope>
    <source>
        <strain evidence="2 3">NIES-571</strain>
    </source>
</reference>
<feature type="compositionally biased region" description="Low complexity" evidence="1">
    <location>
        <begin position="177"/>
        <end position="186"/>
    </location>
</feature>
<dbReference type="OrthoDB" id="532515at2759"/>
<feature type="region of interest" description="Disordered" evidence="1">
    <location>
        <begin position="85"/>
        <end position="107"/>
    </location>
</feature>
<sequence length="522" mass="54880">MAIGPLRVPVRVSDCYVLPGDEQRLFPHHPYFLTRDEILEVWPAGLITHEKFQHSSLGWRLVKRPASGGTPCVYMAVLDDANGHNGSMPNGHNGTAANGNDTAWTTPDTARLRSMPLDSFASYSHSQDDSDGAAAAACTDITPTYSSQLQQQPHHAASAPPSSQPSASGGGGGGHRASGPNGFFANGFAANGHHNGSSLLPYNGGGAQAPRDRAHRYGGSMVLAATPASGTSGGGFVSDLLAATENPMPLDRYKAFIRLFSSLGRMRESLGLPPATPSAAPAAMGDPAWDCAEAQDLVRQMLMVGECLAKFGTADFVEGRNNSSRAITTRDYAKLLRMYLEALGAVFRDDFIGRLPVPLQDEALTVRTLLQTRCETNDMLFNQLVKHVGQEPAAGGATVFNNSTVTANPTNHMLAAPKTLVNTVSNAWAKADVKRRTQLGAVGAVAVVALWVLKRKLFGGGGGGGARGRRAGREESEWGGGGGGSSRRSRNRGNADLPSRLLDERSLAERMAAGGAVTAAGE</sequence>